<organism evidence="1 2">
    <name type="scientific">Armillaria luteobubalina</name>
    <dbReference type="NCBI Taxonomy" id="153913"/>
    <lineage>
        <taxon>Eukaryota</taxon>
        <taxon>Fungi</taxon>
        <taxon>Dikarya</taxon>
        <taxon>Basidiomycota</taxon>
        <taxon>Agaricomycotina</taxon>
        <taxon>Agaricomycetes</taxon>
        <taxon>Agaricomycetidae</taxon>
        <taxon>Agaricales</taxon>
        <taxon>Marasmiineae</taxon>
        <taxon>Physalacriaceae</taxon>
        <taxon>Armillaria</taxon>
    </lineage>
</organism>
<dbReference type="EMBL" id="JAUEPU010000064">
    <property type="protein sequence ID" value="KAK0482866.1"/>
    <property type="molecule type" value="Genomic_DNA"/>
</dbReference>
<reference evidence="1" key="1">
    <citation type="submission" date="2023-06" db="EMBL/GenBank/DDBJ databases">
        <authorList>
            <consortium name="Lawrence Berkeley National Laboratory"/>
            <person name="Ahrendt S."/>
            <person name="Sahu N."/>
            <person name="Indic B."/>
            <person name="Wong-Bajracharya J."/>
            <person name="Merenyi Z."/>
            <person name="Ke H.-M."/>
            <person name="Monk M."/>
            <person name="Kocsube S."/>
            <person name="Drula E."/>
            <person name="Lipzen A."/>
            <person name="Balint B."/>
            <person name="Henrissat B."/>
            <person name="Andreopoulos B."/>
            <person name="Martin F.M."/>
            <person name="Harder C.B."/>
            <person name="Rigling D."/>
            <person name="Ford K.L."/>
            <person name="Foster G.D."/>
            <person name="Pangilinan J."/>
            <person name="Papanicolaou A."/>
            <person name="Barry K."/>
            <person name="LaButti K."/>
            <person name="Viragh M."/>
            <person name="Koriabine M."/>
            <person name="Yan M."/>
            <person name="Riley R."/>
            <person name="Champramary S."/>
            <person name="Plett K.L."/>
            <person name="Tsai I.J."/>
            <person name="Slot J."/>
            <person name="Sipos G."/>
            <person name="Plett J."/>
            <person name="Nagy L.G."/>
            <person name="Grigoriev I.V."/>
        </authorList>
    </citation>
    <scope>NUCLEOTIDE SEQUENCE</scope>
    <source>
        <strain evidence="1">HWK02</strain>
    </source>
</reference>
<comment type="caution">
    <text evidence="1">The sequence shown here is derived from an EMBL/GenBank/DDBJ whole genome shotgun (WGS) entry which is preliminary data.</text>
</comment>
<protein>
    <submittedName>
        <fullName evidence="1">Uncharacterized protein</fullName>
    </submittedName>
</protein>
<evidence type="ECO:0000313" key="1">
    <source>
        <dbReference type="EMBL" id="KAK0482866.1"/>
    </source>
</evidence>
<dbReference type="Proteomes" id="UP001175228">
    <property type="component" value="Unassembled WGS sequence"/>
</dbReference>
<proteinExistence type="predicted"/>
<name>A0AA39PET3_9AGAR</name>
<sequence>MHIHRRIASLSHIVSLPSLPQPPSTLTLHERLCGGFGEERVTHIWTATINCQPIITKIFDPLYFVDPDNGMDPFPLIDFSVYCEVKLTTGSLLSRGNCMVYVLLLEHITGGDVHYLVPDSTIPSLCLAHHTALIDAAVNIFYDILMCSIKQRDMAPCNLIIQPPRQQGAPFCDKGDCPIHFYINPSNVKSVMIDLEGSKLWDPSPGC</sequence>
<dbReference type="AlphaFoldDB" id="A0AA39PET3"/>
<evidence type="ECO:0000313" key="2">
    <source>
        <dbReference type="Proteomes" id="UP001175228"/>
    </source>
</evidence>
<gene>
    <name evidence="1" type="ORF">EDD18DRAFT_1362395</name>
</gene>
<keyword evidence="2" id="KW-1185">Reference proteome</keyword>
<accession>A0AA39PET3</accession>